<dbReference type="InterPro" id="IPR007999">
    <property type="entry name" value="DUF745"/>
</dbReference>
<sequence length="272" mass="29242">MFYRTVLLLFIILLQTISSLDSYSCGELSGGDIAKQHISSLYYRDGNESPEEGGGGCASVKNPIANGDPKTKASNIAQKAAQEARAASDAQMAAAEAAAMQVKSELAERAAQSARAAEAALAGKQQIVEQLQQELCEADAVVSEITASLQNSQANAHMATEAAQEAQNQLNQLKRFVAAATANLVNIENVASGAQQELAEKTQLLEAAKNRLDGLNRQINDAKQDFEKTKNAAYKAACAAVEAKQKAQRNRRLALFIHQLKQPKTRERDLKT</sequence>
<dbReference type="Pfam" id="PF05335">
    <property type="entry name" value="DUF745"/>
    <property type="match status" value="1"/>
</dbReference>
<feature type="coiled-coil region" evidence="1">
    <location>
        <begin position="114"/>
        <end position="232"/>
    </location>
</feature>
<feature type="signal peptide" evidence="3">
    <location>
        <begin position="1"/>
        <end position="19"/>
    </location>
</feature>
<accession>A0A6P8XSI6</accession>
<proteinExistence type="predicted"/>
<dbReference type="PANTHER" id="PTHR37161">
    <property type="entry name" value="HDC10475"/>
    <property type="match status" value="1"/>
</dbReference>
<keyword evidence="3" id="KW-0732">Signal</keyword>
<feature type="chain" id="PRO_5027789381" evidence="3">
    <location>
        <begin position="20"/>
        <end position="272"/>
    </location>
</feature>
<keyword evidence="4" id="KW-1185">Reference proteome</keyword>
<evidence type="ECO:0000256" key="3">
    <source>
        <dbReference type="SAM" id="SignalP"/>
    </source>
</evidence>
<reference evidence="5" key="1">
    <citation type="submission" date="2025-08" db="UniProtKB">
        <authorList>
            <consortium name="RefSeq"/>
        </authorList>
    </citation>
    <scope>IDENTIFICATION</scope>
    <source>
        <strain evidence="5">15112-1751.03</strain>
        <tissue evidence="5">Whole Adult</tissue>
    </source>
</reference>
<dbReference type="AlphaFoldDB" id="A0A6P8XSI6"/>
<gene>
    <name evidence="5" type="primary">LOC117575924</name>
</gene>
<feature type="region of interest" description="Disordered" evidence="2">
    <location>
        <begin position="52"/>
        <end position="71"/>
    </location>
</feature>
<evidence type="ECO:0000313" key="4">
    <source>
        <dbReference type="Proteomes" id="UP000515160"/>
    </source>
</evidence>
<protein>
    <submittedName>
        <fullName evidence="5">Uncharacterized protein LOC117575924</fullName>
    </submittedName>
</protein>
<organism evidence="4 5">
    <name type="scientific">Drosophila albomicans</name>
    <name type="common">Fruit fly</name>
    <dbReference type="NCBI Taxonomy" id="7291"/>
    <lineage>
        <taxon>Eukaryota</taxon>
        <taxon>Metazoa</taxon>
        <taxon>Ecdysozoa</taxon>
        <taxon>Arthropoda</taxon>
        <taxon>Hexapoda</taxon>
        <taxon>Insecta</taxon>
        <taxon>Pterygota</taxon>
        <taxon>Neoptera</taxon>
        <taxon>Endopterygota</taxon>
        <taxon>Diptera</taxon>
        <taxon>Brachycera</taxon>
        <taxon>Muscomorpha</taxon>
        <taxon>Ephydroidea</taxon>
        <taxon>Drosophilidae</taxon>
        <taxon>Drosophila</taxon>
    </lineage>
</organism>
<evidence type="ECO:0000256" key="1">
    <source>
        <dbReference type="SAM" id="Coils"/>
    </source>
</evidence>
<dbReference type="RefSeq" id="XP_034116273.1">
    <property type="nucleotide sequence ID" value="XM_034260382.2"/>
</dbReference>
<keyword evidence="1" id="KW-0175">Coiled coil</keyword>
<evidence type="ECO:0000313" key="5">
    <source>
        <dbReference type="RefSeq" id="XP_034116273.1"/>
    </source>
</evidence>
<evidence type="ECO:0000256" key="2">
    <source>
        <dbReference type="SAM" id="MobiDB-lite"/>
    </source>
</evidence>
<dbReference type="Proteomes" id="UP000515160">
    <property type="component" value="Chromosome 2R"/>
</dbReference>
<dbReference type="GeneID" id="117575924"/>
<dbReference type="OrthoDB" id="7868124at2759"/>
<dbReference type="PANTHER" id="PTHR37161:SF2">
    <property type="entry name" value="AT11648P-RELATED"/>
    <property type="match status" value="1"/>
</dbReference>
<name>A0A6P8XSI6_DROAB</name>